<comment type="caution">
    <text evidence="1">The sequence shown here is derived from an EMBL/GenBank/DDBJ whole genome shotgun (WGS) entry which is preliminary data.</text>
</comment>
<name>A0A1G2CDT5_9BACT</name>
<dbReference type="AlphaFoldDB" id="A0A1G2CDT5"/>
<dbReference type="EMBL" id="MHLA01000014">
    <property type="protein sequence ID" value="OGY99562.1"/>
    <property type="molecule type" value="Genomic_DNA"/>
</dbReference>
<dbReference type="Proteomes" id="UP000178880">
    <property type="component" value="Unassembled WGS sequence"/>
</dbReference>
<reference evidence="1 2" key="1">
    <citation type="journal article" date="2016" name="Nat. Commun.">
        <title>Thousands of microbial genomes shed light on interconnected biogeochemical processes in an aquifer system.</title>
        <authorList>
            <person name="Anantharaman K."/>
            <person name="Brown C.T."/>
            <person name="Hug L.A."/>
            <person name="Sharon I."/>
            <person name="Castelle C.J."/>
            <person name="Probst A.J."/>
            <person name="Thomas B.C."/>
            <person name="Singh A."/>
            <person name="Wilkins M.J."/>
            <person name="Karaoz U."/>
            <person name="Brodie E.L."/>
            <person name="Williams K.H."/>
            <person name="Hubbard S.S."/>
            <person name="Banfield J.F."/>
        </authorList>
    </citation>
    <scope>NUCLEOTIDE SEQUENCE [LARGE SCALE GENOMIC DNA]</scope>
</reference>
<protein>
    <submittedName>
        <fullName evidence="1">Uncharacterized protein</fullName>
    </submittedName>
</protein>
<dbReference type="STRING" id="1798650.A2945_02870"/>
<sequence length="144" mass="16312">MSRYPQGRGSVEKSEERSVPARFSNVQDALRFLCFHPLFRDEQGGPMFEFCRDDEFEWTHPAVGRVEGDEPGDAKLRVILRCTPWDTSRSPDFNVESIAEAVAQGTKRPEHPWCVSAPSYDEALIKLANLVYADCADENFLGSR</sequence>
<evidence type="ECO:0000313" key="2">
    <source>
        <dbReference type="Proteomes" id="UP000178880"/>
    </source>
</evidence>
<gene>
    <name evidence="1" type="ORF">A2945_02870</name>
</gene>
<accession>A0A1G2CDT5</accession>
<evidence type="ECO:0000313" key="1">
    <source>
        <dbReference type="EMBL" id="OGY99562.1"/>
    </source>
</evidence>
<proteinExistence type="predicted"/>
<organism evidence="1 2">
    <name type="scientific">Candidatus Liptonbacteria bacterium RIFCSPLOWO2_01_FULL_52_25</name>
    <dbReference type="NCBI Taxonomy" id="1798650"/>
    <lineage>
        <taxon>Bacteria</taxon>
        <taxon>Candidatus Liptoniibacteriota</taxon>
    </lineage>
</organism>